<dbReference type="InterPro" id="IPR036977">
    <property type="entry name" value="DNA_primase_Znf_CHC2"/>
</dbReference>
<dbReference type="NCBIfam" id="TIGR01391">
    <property type="entry name" value="dnaG"/>
    <property type="match status" value="1"/>
</dbReference>
<name>A0A9D0ZIE1_9FIRM</name>
<keyword evidence="10 12" id="KW-0238">DNA-binding</keyword>
<dbReference type="GO" id="GO:0003677">
    <property type="term" value="F:DNA binding"/>
    <property type="evidence" value="ECO:0007669"/>
    <property type="project" value="UniProtKB-KW"/>
</dbReference>
<dbReference type="FunFam" id="3.90.580.10:FF:000001">
    <property type="entry name" value="DNA primase"/>
    <property type="match status" value="1"/>
</dbReference>
<dbReference type="InterPro" id="IPR002694">
    <property type="entry name" value="Znf_CHC2"/>
</dbReference>
<dbReference type="InterPro" id="IPR030846">
    <property type="entry name" value="DnaG_bac"/>
</dbReference>
<comment type="function">
    <text evidence="12 13">RNA polymerase that catalyzes the synthesis of short RNA molecules used as primers for DNA polymerase during DNA replication.</text>
</comment>
<dbReference type="InterPro" id="IPR006171">
    <property type="entry name" value="TOPRIM_dom"/>
</dbReference>
<comment type="cofactor">
    <cofactor evidence="12 13 14">
        <name>Zn(2+)</name>
        <dbReference type="ChEBI" id="CHEBI:29105"/>
    </cofactor>
    <text evidence="12 13 14">Binds 1 zinc ion per monomer.</text>
</comment>
<dbReference type="EC" id="2.7.7.101" evidence="12"/>
<proteinExistence type="inferred from homology"/>
<dbReference type="SMART" id="SM00400">
    <property type="entry name" value="ZnF_CHCC"/>
    <property type="match status" value="1"/>
</dbReference>
<dbReference type="GO" id="GO:0003678">
    <property type="term" value="F:DNA helicase activity"/>
    <property type="evidence" value="ECO:0007669"/>
    <property type="project" value="InterPro"/>
</dbReference>
<dbReference type="GO" id="GO:0003899">
    <property type="term" value="F:DNA-directed RNA polymerase activity"/>
    <property type="evidence" value="ECO:0007669"/>
    <property type="project" value="UniProtKB-UniRule"/>
</dbReference>
<evidence type="ECO:0000256" key="2">
    <source>
        <dbReference type="ARBA" id="ARBA00022515"/>
    </source>
</evidence>
<dbReference type="InterPro" id="IPR006295">
    <property type="entry name" value="DNA_primase_DnaG"/>
</dbReference>
<feature type="zinc finger region" description="CHC2-type" evidence="12 14">
    <location>
        <begin position="38"/>
        <end position="62"/>
    </location>
</feature>
<dbReference type="PROSITE" id="PS50880">
    <property type="entry name" value="TOPRIM"/>
    <property type="match status" value="1"/>
</dbReference>
<dbReference type="GO" id="GO:0006269">
    <property type="term" value="P:DNA replication, synthesis of primer"/>
    <property type="evidence" value="ECO:0007669"/>
    <property type="project" value="UniProtKB-UniRule"/>
</dbReference>
<dbReference type="Gene3D" id="3.40.1360.10">
    <property type="match status" value="1"/>
</dbReference>
<evidence type="ECO:0000313" key="17">
    <source>
        <dbReference type="Proteomes" id="UP000886787"/>
    </source>
</evidence>
<dbReference type="EMBL" id="DVFW01000042">
    <property type="protein sequence ID" value="HIQ81228.1"/>
    <property type="molecule type" value="Genomic_DNA"/>
</dbReference>
<evidence type="ECO:0000256" key="7">
    <source>
        <dbReference type="ARBA" id="ARBA00022771"/>
    </source>
</evidence>
<dbReference type="PANTHER" id="PTHR30313">
    <property type="entry name" value="DNA PRIMASE"/>
    <property type="match status" value="1"/>
</dbReference>
<organism evidence="16 17">
    <name type="scientific">Candidatus Scatavimonas merdigallinarum</name>
    <dbReference type="NCBI Taxonomy" id="2840914"/>
    <lineage>
        <taxon>Bacteria</taxon>
        <taxon>Bacillati</taxon>
        <taxon>Bacillota</taxon>
        <taxon>Clostridia</taxon>
        <taxon>Eubacteriales</taxon>
        <taxon>Oscillospiraceae</taxon>
        <taxon>Oscillospiraceae incertae sedis</taxon>
        <taxon>Candidatus Scatavimonas</taxon>
    </lineage>
</organism>
<dbReference type="InterPro" id="IPR037068">
    <property type="entry name" value="DNA_primase_core_N_sf"/>
</dbReference>
<dbReference type="GO" id="GO:0005737">
    <property type="term" value="C:cytoplasm"/>
    <property type="evidence" value="ECO:0007669"/>
    <property type="project" value="TreeGrafter"/>
</dbReference>
<dbReference type="SUPFAM" id="SSF57783">
    <property type="entry name" value="Zinc beta-ribbon"/>
    <property type="match status" value="1"/>
</dbReference>
<evidence type="ECO:0000313" key="16">
    <source>
        <dbReference type="EMBL" id="HIQ81228.1"/>
    </source>
</evidence>
<dbReference type="InterPro" id="IPR034151">
    <property type="entry name" value="TOPRIM_DnaG_bac"/>
</dbReference>
<evidence type="ECO:0000256" key="1">
    <source>
        <dbReference type="ARBA" id="ARBA00022478"/>
    </source>
</evidence>
<dbReference type="InterPro" id="IPR016136">
    <property type="entry name" value="DNA_helicase_N/primase_C"/>
</dbReference>
<dbReference type="SMART" id="SM00493">
    <property type="entry name" value="TOPRIM"/>
    <property type="match status" value="1"/>
</dbReference>
<evidence type="ECO:0000256" key="9">
    <source>
        <dbReference type="ARBA" id="ARBA00022842"/>
    </source>
</evidence>
<evidence type="ECO:0000256" key="14">
    <source>
        <dbReference type="PIRSR" id="PIRSR002811-1"/>
    </source>
</evidence>
<evidence type="ECO:0000256" key="10">
    <source>
        <dbReference type="ARBA" id="ARBA00023125"/>
    </source>
</evidence>
<evidence type="ECO:0000259" key="15">
    <source>
        <dbReference type="PROSITE" id="PS50880"/>
    </source>
</evidence>
<dbReference type="AlphaFoldDB" id="A0A9D0ZIE1"/>
<dbReference type="Gene3D" id="1.10.860.10">
    <property type="entry name" value="DNAb Helicase, Chain A"/>
    <property type="match status" value="1"/>
</dbReference>
<keyword evidence="11 12" id="KW-0804">Transcription</keyword>
<dbReference type="PIRSF" id="PIRSF002811">
    <property type="entry name" value="DnaG"/>
    <property type="match status" value="1"/>
</dbReference>
<evidence type="ECO:0000256" key="4">
    <source>
        <dbReference type="ARBA" id="ARBA00022695"/>
    </source>
</evidence>
<accession>A0A9D0ZIE1</accession>
<dbReference type="GO" id="GO:0000428">
    <property type="term" value="C:DNA-directed RNA polymerase complex"/>
    <property type="evidence" value="ECO:0007669"/>
    <property type="project" value="UniProtKB-KW"/>
</dbReference>
<evidence type="ECO:0000256" key="3">
    <source>
        <dbReference type="ARBA" id="ARBA00022679"/>
    </source>
</evidence>
<dbReference type="GO" id="GO:0005524">
    <property type="term" value="F:ATP binding"/>
    <property type="evidence" value="ECO:0007669"/>
    <property type="project" value="InterPro"/>
</dbReference>
<dbReference type="HAMAP" id="MF_00974">
    <property type="entry name" value="DNA_primase_DnaG"/>
    <property type="match status" value="1"/>
</dbReference>
<dbReference type="InterPro" id="IPR019475">
    <property type="entry name" value="DNA_primase_DnaB-bd"/>
</dbReference>
<keyword evidence="3 12" id="KW-0808">Transferase</keyword>
<dbReference type="SUPFAM" id="SSF56731">
    <property type="entry name" value="DNA primase core"/>
    <property type="match status" value="1"/>
</dbReference>
<comment type="catalytic activity">
    <reaction evidence="12">
        <text>ssDNA + n NTP = ssDNA/pppN(pN)n-1 hybrid + (n-1) diphosphate.</text>
        <dbReference type="EC" id="2.7.7.101"/>
    </reaction>
</comment>
<keyword evidence="4 12" id="KW-0548">Nucleotidyltransferase</keyword>
<keyword evidence="2 12" id="KW-0639">Primosome</keyword>
<dbReference type="InterPro" id="IPR036185">
    <property type="entry name" value="DNA_heli_DnaB-like_N_sf"/>
</dbReference>
<comment type="caution">
    <text evidence="16">The sequence shown here is derived from an EMBL/GenBank/DDBJ whole genome shotgun (WGS) entry which is preliminary data.</text>
</comment>
<protein>
    <recommendedName>
        <fullName evidence="12 13">DNA primase</fullName>
        <ecNumber evidence="12">2.7.7.101</ecNumber>
    </recommendedName>
</protein>
<dbReference type="InterPro" id="IPR013264">
    <property type="entry name" value="DNAG_N"/>
</dbReference>
<reference evidence="16" key="1">
    <citation type="submission" date="2020-10" db="EMBL/GenBank/DDBJ databases">
        <authorList>
            <person name="Gilroy R."/>
        </authorList>
    </citation>
    <scope>NUCLEOTIDE SEQUENCE</scope>
    <source>
        <strain evidence="16">ChiSjej1B19-3389</strain>
    </source>
</reference>
<dbReference type="Pfam" id="PF00772">
    <property type="entry name" value="DnaB"/>
    <property type="match status" value="1"/>
</dbReference>
<keyword evidence="5 12" id="KW-0235">DNA replication</keyword>
<keyword evidence="8 12" id="KW-0862">Zinc</keyword>
<evidence type="ECO:0000256" key="5">
    <source>
        <dbReference type="ARBA" id="ARBA00022705"/>
    </source>
</evidence>
<dbReference type="SUPFAM" id="SSF48024">
    <property type="entry name" value="N-terminal domain of DnaB helicase"/>
    <property type="match status" value="1"/>
</dbReference>
<dbReference type="GO" id="GO:0008270">
    <property type="term" value="F:zinc ion binding"/>
    <property type="evidence" value="ECO:0007669"/>
    <property type="project" value="UniProtKB-UniRule"/>
</dbReference>
<evidence type="ECO:0000256" key="8">
    <source>
        <dbReference type="ARBA" id="ARBA00022833"/>
    </source>
</evidence>
<keyword evidence="9" id="KW-0460">Magnesium</keyword>
<evidence type="ECO:0000256" key="13">
    <source>
        <dbReference type="PIRNR" id="PIRNR002811"/>
    </source>
</evidence>
<feature type="domain" description="Toprim" evidence="15">
    <location>
        <begin position="251"/>
        <end position="332"/>
    </location>
</feature>
<dbReference type="InterPro" id="IPR050219">
    <property type="entry name" value="DnaG_primase"/>
</dbReference>
<dbReference type="InterPro" id="IPR007693">
    <property type="entry name" value="DNA_helicase_DnaB-like_N"/>
</dbReference>
<keyword evidence="6 12" id="KW-0479">Metal-binding</keyword>
<dbReference type="Pfam" id="PF01807">
    <property type="entry name" value="Zn_ribbon_DnaG"/>
    <property type="match status" value="1"/>
</dbReference>
<dbReference type="FunFam" id="3.40.1360.10:FF:000002">
    <property type="entry name" value="DNA primase"/>
    <property type="match status" value="1"/>
</dbReference>
<keyword evidence="7 12" id="KW-0863">Zinc-finger</keyword>
<comment type="domain">
    <text evidence="12">Contains an N-terminal zinc-binding domain, a central core domain that contains the primase activity, and a C-terminal DnaB-binding domain.</text>
</comment>
<reference evidence="16" key="2">
    <citation type="journal article" date="2021" name="PeerJ">
        <title>Extensive microbial diversity within the chicken gut microbiome revealed by metagenomics and culture.</title>
        <authorList>
            <person name="Gilroy R."/>
            <person name="Ravi A."/>
            <person name="Getino M."/>
            <person name="Pursley I."/>
            <person name="Horton D.L."/>
            <person name="Alikhan N.F."/>
            <person name="Baker D."/>
            <person name="Gharbi K."/>
            <person name="Hall N."/>
            <person name="Watson M."/>
            <person name="Adriaenssens E.M."/>
            <person name="Foster-Nyarko E."/>
            <person name="Jarju S."/>
            <person name="Secka A."/>
            <person name="Antonio M."/>
            <person name="Oren A."/>
            <person name="Chaudhuri R.R."/>
            <person name="La Ragione R."/>
            <person name="Hildebrand F."/>
            <person name="Pallen M.J."/>
        </authorList>
    </citation>
    <scope>NUCLEOTIDE SEQUENCE</scope>
    <source>
        <strain evidence="16">ChiSjej1B19-3389</strain>
    </source>
</reference>
<dbReference type="Gene3D" id="3.90.980.10">
    <property type="entry name" value="DNA primase, catalytic core, N-terminal domain"/>
    <property type="match status" value="1"/>
</dbReference>
<comment type="similarity">
    <text evidence="12 13">Belongs to the DnaG primase family.</text>
</comment>
<dbReference type="GO" id="GO:1990077">
    <property type="term" value="C:primosome complex"/>
    <property type="evidence" value="ECO:0007669"/>
    <property type="project" value="UniProtKB-KW"/>
</dbReference>
<comment type="subunit">
    <text evidence="12">Monomer. Interacts with DnaB.</text>
</comment>
<dbReference type="CDD" id="cd03364">
    <property type="entry name" value="TOPRIM_DnaG_primases"/>
    <property type="match status" value="1"/>
</dbReference>
<dbReference type="Proteomes" id="UP000886787">
    <property type="component" value="Unassembled WGS sequence"/>
</dbReference>
<dbReference type="Pfam" id="PF10410">
    <property type="entry name" value="DnaB_bind"/>
    <property type="match status" value="1"/>
</dbReference>
<sequence length="587" mass="65736">MALPDDFLQELKLRCNITDVVSSYVNLKRSGRNMVGLCPFHGEKTPSFHVVSENGYFHCFGCGAGGDVITFIMKIENLDYIEAVRLLAQRAGLDMPENTNDHGLSNLRRRIYEANREAGRFYYRQLYTQAGKNALQYLRGRALSERTIRHFGLGYSPPSRFALVDHLKSCGFKDAELVQANLAVQGNRGVADRFFDRVIFPIIDLRGNVIAFGGRIMGEQKPKYLNTSDTVVFKKSANLFALNLAKNEGSRRLILAEGYMDVIALHQAGFTNAVATLGTSLTQEQATLMKRYSDEVVICYDADEAGQKAAARAISLLRGAGLLIRILTVPGAKDPDEFIRENGDKGPAKFKQLLQASGNDVEYRLARLKEKYDLAQTEGRVAYLTDAAKLLSTLGNEIERDVYAGRLSDELGVQKDAIRQQMEKYSRRQYADRQKKEFYKLCTQTSARMDKINPQKAGHLRAAKAEEALIAYIMNNPDVAKSIIRQLPPDMLLTDFNRRVYQALAERIEQGQSAMLMDISAGFSSEENAAIAEMLSQYTTQAATPQAAQEYINTILSEHDKVSAKQLETADPSDINRYLEKLRKAKQ</sequence>
<dbReference type="Pfam" id="PF13155">
    <property type="entry name" value="Toprim_2"/>
    <property type="match status" value="1"/>
</dbReference>
<evidence type="ECO:0000256" key="11">
    <source>
        <dbReference type="ARBA" id="ARBA00023163"/>
    </source>
</evidence>
<evidence type="ECO:0000256" key="6">
    <source>
        <dbReference type="ARBA" id="ARBA00022723"/>
    </source>
</evidence>
<dbReference type="Gene3D" id="3.90.580.10">
    <property type="entry name" value="Zinc finger, CHC2-type domain"/>
    <property type="match status" value="1"/>
</dbReference>
<evidence type="ECO:0000256" key="12">
    <source>
        <dbReference type="HAMAP-Rule" id="MF_00974"/>
    </source>
</evidence>
<dbReference type="PANTHER" id="PTHR30313:SF2">
    <property type="entry name" value="DNA PRIMASE"/>
    <property type="match status" value="1"/>
</dbReference>
<gene>
    <name evidence="12" type="primary">dnaG</name>
    <name evidence="16" type="ORF">IAD32_08115</name>
</gene>
<keyword evidence="1 12" id="KW-0240">DNA-directed RNA polymerase</keyword>
<dbReference type="Pfam" id="PF08275">
    <property type="entry name" value="DNAG_N"/>
    <property type="match status" value="1"/>
</dbReference>